<dbReference type="GO" id="GO:0030182">
    <property type="term" value="P:neuron differentiation"/>
    <property type="evidence" value="ECO:0007669"/>
    <property type="project" value="TreeGrafter"/>
</dbReference>
<gene>
    <name evidence="10" type="ORF">GSOID_T00012126001</name>
</gene>
<keyword evidence="5 6" id="KW-0539">Nucleus</keyword>
<evidence type="ECO:0000256" key="4">
    <source>
        <dbReference type="ARBA" id="ARBA00023155"/>
    </source>
</evidence>
<dbReference type="GO" id="GO:0048468">
    <property type="term" value="P:cell development"/>
    <property type="evidence" value="ECO:0007669"/>
    <property type="project" value="TreeGrafter"/>
</dbReference>
<dbReference type="InParanoid" id="Q5EVG9"/>
<dbReference type="InterPro" id="IPR001356">
    <property type="entry name" value="HD"/>
</dbReference>
<feature type="compositionally biased region" description="Basic and acidic residues" evidence="7">
    <location>
        <begin position="168"/>
        <end position="181"/>
    </location>
</feature>
<feature type="region of interest" description="Disordered" evidence="7">
    <location>
        <begin position="115"/>
        <end position="200"/>
    </location>
</feature>
<dbReference type="InterPro" id="IPR009057">
    <property type="entry name" value="Homeodomain-like_sf"/>
</dbReference>
<dbReference type="InterPro" id="IPR008422">
    <property type="entry name" value="KN_HD"/>
</dbReference>
<feature type="domain" description="Homeobox" evidence="8">
    <location>
        <begin position="54"/>
        <end position="117"/>
    </location>
</feature>
<feature type="DNA-binding region" description="Homeobox" evidence="6">
    <location>
        <begin position="56"/>
        <end position="118"/>
    </location>
</feature>
<dbReference type="Gene3D" id="1.10.10.60">
    <property type="entry name" value="Homeodomain-like"/>
    <property type="match status" value="1"/>
</dbReference>
<dbReference type="EMBL" id="AY705701">
    <property type="protein sequence ID" value="AAW23089.1"/>
    <property type="molecule type" value="Genomic_DNA"/>
</dbReference>
<proteinExistence type="inferred from homology"/>
<dbReference type="OrthoDB" id="5399138at2759"/>
<organism evidence="9">
    <name type="scientific">Oikopleura dioica</name>
    <name type="common">Tunicate</name>
    <dbReference type="NCBI Taxonomy" id="34765"/>
    <lineage>
        <taxon>Eukaryota</taxon>
        <taxon>Metazoa</taxon>
        <taxon>Chordata</taxon>
        <taxon>Tunicata</taxon>
        <taxon>Appendicularia</taxon>
        <taxon>Copelata</taxon>
        <taxon>Oikopleuridae</taxon>
        <taxon>Oikopleura</taxon>
    </lineage>
</organism>
<dbReference type="PANTHER" id="PTHR11211:SF40">
    <property type="entry name" value="MIRROR, ISOFORM C"/>
    <property type="match status" value="1"/>
</dbReference>
<comment type="subcellular location">
    <subcellularLocation>
        <location evidence="1 6">Nucleus</location>
    </subcellularLocation>
</comment>
<dbReference type="PROSITE" id="PS50071">
    <property type="entry name" value="HOMEOBOX_2"/>
    <property type="match status" value="1"/>
</dbReference>
<feature type="compositionally biased region" description="Basic and acidic residues" evidence="7">
    <location>
        <begin position="116"/>
        <end position="134"/>
    </location>
</feature>
<evidence type="ECO:0000313" key="10">
    <source>
        <dbReference type="EMBL" id="CBY15230.1"/>
    </source>
</evidence>
<keyword evidence="4 6" id="KW-0371">Homeobox</keyword>
<dbReference type="SUPFAM" id="SSF46689">
    <property type="entry name" value="Homeodomain-like"/>
    <property type="match status" value="1"/>
</dbReference>
<evidence type="ECO:0000313" key="9">
    <source>
        <dbReference type="EMBL" id="AAW23089.1"/>
    </source>
</evidence>
<dbReference type="AlphaFoldDB" id="Q5EVG9"/>
<evidence type="ECO:0000256" key="1">
    <source>
        <dbReference type="ARBA" id="ARBA00004123"/>
    </source>
</evidence>
<dbReference type="GO" id="GO:0000981">
    <property type="term" value="F:DNA-binding transcription factor activity, RNA polymerase II-specific"/>
    <property type="evidence" value="ECO:0007669"/>
    <property type="project" value="InterPro"/>
</dbReference>
<keyword evidence="11" id="KW-1185">Reference proteome</keyword>
<dbReference type="Pfam" id="PF05920">
    <property type="entry name" value="Homeobox_KN"/>
    <property type="match status" value="1"/>
</dbReference>
<sequence>MNFGEQINRLHLQSRVPTALSDVRVPAILPGSPLYPSSGFLPTGYPFGGLAFHPQSTIQRRQTARESTGPLKAWLQEHPRNPYPTKAEKVMLALISGMSLTQVSTWFANARRRLKKESGNKEDTSDDSIDGKDDTADESVISVVDIEPTVHVTPSLARERESEQEEATESKEDEPVQEDRSSSSTPPPTSEISNSTFKPKIWRIVDQIQNDSNV</sequence>
<dbReference type="PANTHER" id="PTHR11211">
    <property type="entry name" value="IROQUOIS-CLASS HOMEODOMAIN PROTEIN IRX"/>
    <property type="match status" value="1"/>
</dbReference>
<dbReference type="FunFam" id="1.10.10.60:FF:000003">
    <property type="entry name" value="Iroquois-class homeobox protein IRX"/>
    <property type="match status" value="1"/>
</dbReference>
<evidence type="ECO:0000256" key="6">
    <source>
        <dbReference type="PROSITE-ProRule" id="PRU00108"/>
    </source>
</evidence>
<evidence type="ECO:0000256" key="2">
    <source>
        <dbReference type="ARBA" id="ARBA00008446"/>
    </source>
</evidence>
<dbReference type="GO" id="GO:0000978">
    <property type="term" value="F:RNA polymerase II cis-regulatory region sequence-specific DNA binding"/>
    <property type="evidence" value="ECO:0007669"/>
    <property type="project" value="TreeGrafter"/>
</dbReference>
<evidence type="ECO:0000256" key="5">
    <source>
        <dbReference type="ARBA" id="ARBA00023242"/>
    </source>
</evidence>
<dbReference type="InterPro" id="IPR017970">
    <property type="entry name" value="Homeobox_CS"/>
</dbReference>
<dbReference type="PROSITE" id="PS00027">
    <property type="entry name" value="HOMEOBOX_1"/>
    <property type="match status" value="1"/>
</dbReference>
<keyword evidence="3 6" id="KW-0238">DNA-binding</keyword>
<dbReference type="GO" id="GO:0005634">
    <property type="term" value="C:nucleus"/>
    <property type="evidence" value="ECO:0007669"/>
    <property type="project" value="UniProtKB-SubCell"/>
</dbReference>
<dbReference type="CDD" id="cd00086">
    <property type="entry name" value="homeodomain"/>
    <property type="match status" value="1"/>
</dbReference>
<dbReference type="Proteomes" id="UP000001307">
    <property type="component" value="Unassembled WGS sequence"/>
</dbReference>
<evidence type="ECO:0000256" key="3">
    <source>
        <dbReference type="ARBA" id="ARBA00023125"/>
    </source>
</evidence>
<evidence type="ECO:0000259" key="8">
    <source>
        <dbReference type="PROSITE" id="PS50071"/>
    </source>
</evidence>
<dbReference type="EMBL" id="FN653449">
    <property type="protein sequence ID" value="CBY15230.1"/>
    <property type="molecule type" value="Genomic_DNA"/>
</dbReference>
<reference evidence="9" key="1">
    <citation type="journal article" date="2005" name="Curr. Biol.">
        <title>Remodelling of the homeobox gene complement in the tunicate Oikopleura dioica.</title>
        <authorList>
            <person name="Edvardsen R.B."/>
            <person name="Seo H.C."/>
            <person name="Jensen M.F."/>
            <person name="Mialon A."/>
            <person name="Mikhaleva J."/>
            <person name="Bjordal M."/>
            <person name="Cartry J."/>
            <person name="Reinhardt R."/>
            <person name="Weissenbach J."/>
            <person name="Wincker P."/>
            <person name="Chourrout D."/>
        </authorList>
    </citation>
    <scope>NUCLEOTIDE SEQUENCE</scope>
</reference>
<reference evidence="10" key="2">
    <citation type="journal article" date="2010" name="Science">
        <title>Plasticity of animal genome architecture unmasked by rapid evolution of a pelagic tunicate.</title>
        <authorList>
            <person name="Denoeud F."/>
            <person name="Henriet S."/>
            <person name="Mungpakdee S."/>
            <person name="Aury J.M."/>
            <person name="Da Silva C."/>
            <person name="Brinkmann H."/>
            <person name="Mikhaleva J."/>
            <person name="Olsen L.C."/>
            <person name="Jubin C."/>
            <person name="Canestro C."/>
            <person name="Bouquet J.M."/>
            <person name="Danks G."/>
            <person name="Poulain J."/>
            <person name="Campsteijn C."/>
            <person name="Adamski M."/>
            <person name="Cross I."/>
            <person name="Yadetie F."/>
            <person name="Muffato M."/>
            <person name="Louis A."/>
            <person name="Butcher S."/>
            <person name="Tsagkogeorga G."/>
            <person name="Konrad A."/>
            <person name="Singh S."/>
            <person name="Jensen M.F."/>
            <person name="Cong E.H."/>
            <person name="Eikeseth-Otteraa H."/>
            <person name="Noel B."/>
            <person name="Anthouard V."/>
            <person name="Porcel B.M."/>
            <person name="Kachouri-Lafond R."/>
            <person name="Nishino A."/>
            <person name="Ugolini M."/>
            <person name="Chourrout P."/>
            <person name="Nishida H."/>
            <person name="Aasland R."/>
            <person name="Huzurbazar S."/>
            <person name="Westhof E."/>
            <person name="Delsuc F."/>
            <person name="Lehrach H."/>
            <person name="Reinhardt R."/>
            <person name="Weissenbach J."/>
            <person name="Roy S.W."/>
            <person name="Artiguenave F."/>
            <person name="Postlethwait J.H."/>
            <person name="Manak J.R."/>
            <person name="Thompson E.M."/>
            <person name="Jaillon O."/>
            <person name="Du Pasquier L."/>
            <person name="Boudinot P."/>
            <person name="Liberles D.A."/>
            <person name="Volff J.N."/>
            <person name="Philippe H."/>
            <person name="Lenhard B."/>
            <person name="Roest Crollius H."/>
            <person name="Wincker P."/>
            <person name="Chourrout D."/>
        </authorList>
    </citation>
    <scope>NUCLEOTIDE SEQUENCE [LARGE SCALE GENOMIC DNA]</scope>
</reference>
<comment type="similarity">
    <text evidence="2">Belongs to the TALE/IRO homeobox family.</text>
</comment>
<dbReference type="SMART" id="SM00389">
    <property type="entry name" value="HOX"/>
    <property type="match status" value="1"/>
</dbReference>
<name>Q5EVG9_OIKDI</name>
<protein>
    <submittedName>
        <fullName evidence="9">Irx-e</fullName>
    </submittedName>
</protein>
<evidence type="ECO:0000256" key="7">
    <source>
        <dbReference type="SAM" id="MobiDB-lite"/>
    </source>
</evidence>
<accession>Q5EVG9</accession>
<evidence type="ECO:0000313" key="11">
    <source>
        <dbReference type="Proteomes" id="UP000001307"/>
    </source>
</evidence>